<reference evidence="2" key="1">
    <citation type="submission" date="2021-02" db="EMBL/GenBank/DDBJ databases">
        <authorList>
            <person name="Nowell W R."/>
        </authorList>
    </citation>
    <scope>NUCLEOTIDE SEQUENCE</scope>
</reference>
<name>A0A815X978_ADIRI</name>
<protein>
    <submittedName>
        <fullName evidence="2">Uncharacterized protein</fullName>
    </submittedName>
</protein>
<feature type="compositionally biased region" description="Basic residues" evidence="1">
    <location>
        <begin position="1"/>
        <end position="10"/>
    </location>
</feature>
<evidence type="ECO:0000313" key="3">
    <source>
        <dbReference type="Proteomes" id="UP000663852"/>
    </source>
</evidence>
<organism evidence="2 3">
    <name type="scientific">Adineta ricciae</name>
    <name type="common">Rotifer</name>
    <dbReference type="NCBI Taxonomy" id="249248"/>
    <lineage>
        <taxon>Eukaryota</taxon>
        <taxon>Metazoa</taxon>
        <taxon>Spiralia</taxon>
        <taxon>Gnathifera</taxon>
        <taxon>Rotifera</taxon>
        <taxon>Eurotatoria</taxon>
        <taxon>Bdelloidea</taxon>
        <taxon>Adinetida</taxon>
        <taxon>Adinetidae</taxon>
        <taxon>Adineta</taxon>
    </lineage>
</organism>
<gene>
    <name evidence="2" type="ORF">EDS130_LOCUS46226</name>
</gene>
<dbReference type="OrthoDB" id="10035046at2759"/>
<evidence type="ECO:0000313" key="2">
    <source>
        <dbReference type="EMBL" id="CAF1554609.1"/>
    </source>
</evidence>
<comment type="caution">
    <text evidence="2">The sequence shown here is derived from an EMBL/GenBank/DDBJ whole genome shotgun (WGS) entry which is preliminary data.</text>
</comment>
<feature type="region of interest" description="Disordered" evidence="1">
    <location>
        <begin position="1"/>
        <end position="26"/>
    </location>
</feature>
<sequence length="201" mass="22878">YPNLSHRRHMSASDDESPPKQLLEPLTRFIPPPTSSSLISMVTTIPATTKKPSQITFTSRDEEIEYTRKLLQYCSVFNAYPETDHPFIIRDLLIDDALDYYLAHEDLIYNFYGLRKLFLRKHNLLDSLRTVSTLDSVGSLTLNDIPSALASTQLASEPAAAAPTSQTTFSLNQSIDDLTQNDIRKTIIEDLQRNRDRRYAV</sequence>
<proteinExistence type="predicted"/>
<feature type="non-terminal residue" evidence="2">
    <location>
        <position position="1"/>
    </location>
</feature>
<dbReference type="EMBL" id="CAJNOJ010001756">
    <property type="protein sequence ID" value="CAF1554609.1"/>
    <property type="molecule type" value="Genomic_DNA"/>
</dbReference>
<dbReference type="Proteomes" id="UP000663852">
    <property type="component" value="Unassembled WGS sequence"/>
</dbReference>
<evidence type="ECO:0000256" key="1">
    <source>
        <dbReference type="SAM" id="MobiDB-lite"/>
    </source>
</evidence>
<accession>A0A815X978</accession>
<dbReference type="AlphaFoldDB" id="A0A815X978"/>